<evidence type="ECO:0000313" key="1">
    <source>
        <dbReference type="EMBL" id="KUG54348.1"/>
    </source>
</evidence>
<gene>
    <name evidence="1" type="ORF">AVL62_03780</name>
</gene>
<accession>A0A0W8I6X8</accession>
<name>A0A0W8I6X8_9MICO</name>
<keyword evidence="2" id="KW-1185">Reference proteome</keyword>
<dbReference type="STRING" id="767452.AVL62_03780"/>
<proteinExistence type="predicted"/>
<evidence type="ECO:0000313" key="2">
    <source>
        <dbReference type="Proteomes" id="UP000054837"/>
    </source>
</evidence>
<sequence length="77" mass="8042">MTSSPHRFTAAAEELVWGGTTYTVVRLPAALAEQADAEGTRRVGGTMDGVEVNLGLNRAPVPEDAFVYAGPVARVAV</sequence>
<protein>
    <submittedName>
        <fullName evidence="1">Uncharacterized protein</fullName>
    </submittedName>
</protein>
<comment type="caution">
    <text evidence="1">The sequence shown here is derived from an EMBL/GenBank/DDBJ whole genome shotgun (WGS) entry which is preliminary data.</text>
</comment>
<dbReference type="OrthoDB" id="7844624at2"/>
<dbReference type="Proteomes" id="UP000054837">
    <property type="component" value="Unassembled WGS sequence"/>
</dbReference>
<dbReference type="AlphaFoldDB" id="A0A0W8I6X8"/>
<dbReference type="RefSeq" id="WP_058891081.1">
    <property type="nucleotide sequence ID" value="NZ_LQBL01000027.1"/>
</dbReference>
<reference evidence="1 2" key="1">
    <citation type="submission" date="2015-12" db="EMBL/GenBank/DDBJ databases">
        <title>Serinicoccus chungangenesis strain CD08_5 genome sequencing and assembly.</title>
        <authorList>
            <person name="Chander A.M."/>
            <person name="Kaur G."/>
            <person name="Nair G.R."/>
            <person name="Dhawan D.K."/>
            <person name="Kochhar R.K."/>
            <person name="Mayilraj S."/>
            <person name="Bhadada S.K."/>
        </authorList>
    </citation>
    <scope>NUCLEOTIDE SEQUENCE [LARGE SCALE GENOMIC DNA]</scope>
    <source>
        <strain evidence="1 2">CD08_5</strain>
    </source>
</reference>
<organism evidence="1 2">
    <name type="scientific">Serinicoccus chungangensis</name>
    <dbReference type="NCBI Taxonomy" id="767452"/>
    <lineage>
        <taxon>Bacteria</taxon>
        <taxon>Bacillati</taxon>
        <taxon>Actinomycetota</taxon>
        <taxon>Actinomycetes</taxon>
        <taxon>Micrococcales</taxon>
        <taxon>Ornithinimicrobiaceae</taxon>
        <taxon>Serinicoccus</taxon>
    </lineage>
</organism>
<dbReference type="EMBL" id="LQBL01000027">
    <property type="protein sequence ID" value="KUG54348.1"/>
    <property type="molecule type" value="Genomic_DNA"/>
</dbReference>